<protein>
    <submittedName>
        <fullName evidence="3">UspA domain protein</fullName>
    </submittedName>
</protein>
<sequence>MKPRKKRILIVMDGSEQAFEAVNYISKAVTLWQSELVLLHVMDIVPDTFWDWEKEPLGPQYVAFLRDWESRKEEEVRTFMDRARQVLLDDGLSEDAVTVSVARRTEGIARDILNEAQRGYDAVAFGRRGRGAIEDAVLGSVANKILLNLADVPVCLVGGRPKLGKVLVGLDSSPWGLKVADFVGTMLASKNPVITLANVLRLPYEGIERSITDEQVQRLLEKSQKGIKSTFRKAAKSLTAAGADADRIFTKVISGGSRAIALLDEAKHGRYGTIVVGRRGMSNVADFKMGRVVTKLIQVSREFAVWIVN</sequence>
<dbReference type="InterPro" id="IPR014729">
    <property type="entry name" value="Rossmann-like_a/b/a_fold"/>
</dbReference>
<dbReference type="PANTHER" id="PTHR46268">
    <property type="entry name" value="STRESS RESPONSE PROTEIN NHAX"/>
    <property type="match status" value="1"/>
</dbReference>
<dbReference type="Proteomes" id="UP000001784">
    <property type="component" value="Chromosome"/>
</dbReference>
<dbReference type="HOGENOM" id="CLU_075315_0_1_7"/>
<evidence type="ECO:0000313" key="3">
    <source>
        <dbReference type="EMBL" id="ABK16506.1"/>
    </source>
</evidence>
<evidence type="ECO:0000256" key="1">
    <source>
        <dbReference type="ARBA" id="ARBA00008791"/>
    </source>
</evidence>
<feature type="domain" description="UspA" evidence="2">
    <location>
        <begin position="165"/>
        <end position="300"/>
    </location>
</feature>
<dbReference type="Pfam" id="PF00582">
    <property type="entry name" value="Usp"/>
    <property type="match status" value="2"/>
</dbReference>
<dbReference type="EMBL" id="CP000478">
    <property type="protein sequence ID" value="ABK16506.1"/>
    <property type="molecule type" value="Genomic_DNA"/>
</dbReference>
<dbReference type="RefSeq" id="WP_011697679.1">
    <property type="nucleotide sequence ID" value="NC_008554.1"/>
</dbReference>
<dbReference type="Gene3D" id="3.40.50.620">
    <property type="entry name" value="HUPs"/>
    <property type="match status" value="2"/>
</dbReference>
<dbReference type="InParanoid" id="A0LGF4"/>
<dbReference type="CDD" id="cd00293">
    <property type="entry name" value="USP-like"/>
    <property type="match status" value="2"/>
</dbReference>
<dbReference type="eggNOG" id="COG0589">
    <property type="taxonomic scope" value="Bacteria"/>
</dbReference>
<dbReference type="OrthoDB" id="5430193at2"/>
<organism evidence="3 4">
    <name type="scientific">Syntrophobacter fumaroxidans (strain DSM 10017 / MPOB)</name>
    <dbReference type="NCBI Taxonomy" id="335543"/>
    <lineage>
        <taxon>Bacteria</taxon>
        <taxon>Pseudomonadati</taxon>
        <taxon>Thermodesulfobacteriota</taxon>
        <taxon>Syntrophobacteria</taxon>
        <taxon>Syntrophobacterales</taxon>
        <taxon>Syntrophobacteraceae</taxon>
        <taxon>Syntrophobacter</taxon>
    </lineage>
</organism>
<evidence type="ECO:0000313" key="4">
    <source>
        <dbReference type="Proteomes" id="UP000001784"/>
    </source>
</evidence>
<keyword evidence="4" id="KW-1185">Reference proteome</keyword>
<proteinExistence type="inferred from homology"/>
<dbReference type="KEGG" id="sfu:Sfum_0808"/>
<accession>A0LGF4</accession>
<dbReference type="PANTHER" id="PTHR46268:SF6">
    <property type="entry name" value="UNIVERSAL STRESS PROTEIN UP12"/>
    <property type="match status" value="1"/>
</dbReference>
<evidence type="ECO:0000259" key="2">
    <source>
        <dbReference type="Pfam" id="PF00582"/>
    </source>
</evidence>
<dbReference type="AlphaFoldDB" id="A0LGF4"/>
<gene>
    <name evidence="3" type="ordered locus">Sfum_0808</name>
</gene>
<dbReference type="InterPro" id="IPR006016">
    <property type="entry name" value="UspA"/>
</dbReference>
<dbReference type="STRING" id="335543.Sfum_0808"/>
<comment type="similarity">
    <text evidence="1">Belongs to the universal stress protein A family.</text>
</comment>
<reference evidence="3 4" key="1">
    <citation type="submission" date="2006-10" db="EMBL/GenBank/DDBJ databases">
        <title>Complete sequence of Syntrophobacter fumaroxidans MPOB.</title>
        <authorList>
            <consortium name="US DOE Joint Genome Institute"/>
            <person name="Copeland A."/>
            <person name="Lucas S."/>
            <person name="Lapidus A."/>
            <person name="Barry K."/>
            <person name="Detter J.C."/>
            <person name="Glavina del Rio T."/>
            <person name="Hammon N."/>
            <person name="Israni S."/>
            <person name="Pitluck S."/>
            <person name="Goltsman E.G."/>
            <person name="Martinez M."/>
            <person name="Schmutz J."/>
            <person name="Larimer F."/>
            <person name="Land M."/>
            <person name="Hauser L."/>
            <person name="Kyrpides N."/>
            <person name="Kim E."/>
            <person name="Boone D.R."/>
            <person name="Brockman F."/>
            <person name="Culley D."/>
            <person name="Ferry J."/>
            <person name="Gunsalus R."/>
            <person name="McInerney M.J."/>
            <person name="Morrison M."/>
            <person name="Plugge C."/>
            <person name="Rohlin L."/>
            <person name="Scholten J."/>
            <person name="Sieber J."/>
            <person name="Stams A.J.M."/>
            <person name="Worm P."/>
            <person name="Henstra A.M."/>
            <person name="Richardson P."/>
        </authorList>
    </citation>
    <scope>NUCLEOTIDE SEQUENCE [LARGE SCALE GENOMIC DNA]</scope>
    <source>
        <strain evidence="4">DSM 10017 / MPOB</strain>
    </source>
</reference>
<feature type="domain" description="UspA" evidence="2">
    <location>
        <begin position="6"/>
        <end position="157"/>
    </location>
</feature>
<dbReference type="SUPFAM" id="SSF52402">
    <property type="entry name" value="Adenine nucleotide alpha hydrolases-like"/>
    <property type="match status" value="2"/>
</dbReference>
<name>A0LGF4_SYNFM</name>